<evidence type="ECO:0000313" key="3">
    <source>
        <dbReference type="EMBL" id="TMQ68699.1"/>
    </source>
</evidence>
<dbReference type="Proteomes" id="UP000316609">
    <property type="component" value="Unassembled WGS sequence"/>
</dbReference>
<comment type="caution">
    <text evidence="3">The sequence shown here is derived from an EMBL/GenBank/DDBJ whole genome shotgun (WGS) entry which is preliminary data.</text>
</comment>
<dbReference type="PROSITE" id="PS50943">
    <property type="entry name" value="HTH_CROC1"/>
    <property type="match status" value="1"/>
</dbReference>
<evidence type="ECO:0000259" key="2">
    <source>
        <dbReference type="PROSITE" id="PS50943"/>
    </source>
</evidence>
<dbReference type="SMART" id="SM00530">
    <property type="entry name" value="HTH_XRE"/>
    <property type="match status" value="1"/>
</dbReference>
<dbReference type="PANTHER" id="PTHR46797">
    <property type="entry name" value="HTH-TYPE TRANSCRIPTIONAL REGULATOR"/>
    <property type="match status" value="1"/>
</dbReference>
<dbReference type="PANTHER" id="PTHR46797:SF1">
    <property type="entry name" value="METHYLPHOSPHONATE SYNTHASE"/>
    <property type="match status" value="1"/>
</dbReference>
<name>A0A538TYU8_UNCEI</name>
<reference evidence="3 4" key="1">
    <citation type="journal article" date="2019" name="Nat. Microbiol.">
        <title>Mediterranean grassland soil C-N compound turnover is dependent on rainfall and depth, and is mediated by genomically divergent microorganisms.</title>
        <authorList>
            <person name="Diamond S."/>
            <person name="Andeer P.F."/>
            <person name="Li Z."/>
            <person name="Crits-Christoph A."/>
            <person name="Burstein D."/>
            <person name="Anantharaman K."/>
            <person name="Lane K.R."/>
            <person name="Thomas B.C."/>
            <person name="Pan C."/>
            <person name="Northen T.R."/>
            <person name="Banfield J.F."/>
        </authorList>
    </citation>
    <scope>NUCLEOTIDE SEQUENCE [LARGE SCALE GENOMIC DNA]</scope>
    <source>
        <strain evidence="3">WS_8</strain>
    </source>
</reference>
<protein>
    <submittedName>
        <fullName evidence="3">Helix-turn-helix domain-containing protein</fullName>
    </submittedName>
</protein>
<dbReference type="CDD" id="cd00093">
    <property type="entry name" value="HTH_XRE"/>
    <property type="match status" value="1"/>
</dbReference>
<dbReference type="GO" id="GO:0005829">
    <property type="term" value="C:cytosol"/>
    <property type="evidence" value="ECO:0007669"/>
    <property type="project" value="TreeGrafter"/>
</dbReference>
<evidence type="ECO:0000313" key="4">
    <source>
        <dbReference type="Proteomes" id="UP000316609"/>
    </source>
</evidence>
<gene>
    <name evidence="3" type="ORF">E6K78_00230</name>
</gene>
<dbReference type="GO" id="GO:0003700">
    <property type="term" value="F:DNA-binding transcription factor activity"/>
    <property type="evidence" value="ECO:0007669"/>
    <property type="project" value="TreeGrafter"/>
</dbReference>
<dbReference type="EMBL" id="VBOY01000005">
    <property type="protein sequence ID" value="TMQ68699.1"/>
    <property type="molecule type" value="Genomic_DNA"/>
</dbReference>
<dbReference type="InterPro" id="IPR010982">
    <property type="entry name" value="Lambda_DNA-bd_dom_sf"/>
</dbReference>
<dbReference type="InterPro" id="IPR050807">
    <property type="entry name" value="TransReg_Diox_bact_type"/>
</dbReference>
<sequence>MRGRRESRSDASNGHFLDLTRIGAPSFRRAIKRELATLGYRAKPFARFWASLSSGDTGMIPLNLIVMADLSRVAEGFARVPREVWRSCVRRRNTLLVAFLRGRTDVRWADAIDDILRASAGRLRICSARNPLSAHLKQHLAEVFDSNDPDALVDVRFSEAERSVWLEFADGLKRVLSWPTLSVALELEKRRPALRPETMHIGDHPETLELLDVRGRPFQIDSAAIRALLDTKFAKNVYAASEAATATLGDRLRARREAAGLTQTQIAARSGLTQEMISNLERGKHQPRFETLERYAKGLGLSVAALLDTESGAKYRNA</sequence>
<proteinExistence type="predicted"/>
<accession>A0A538TYU8</accession>
<feature type="domain" description="HTH cro/C1-type" evidence="2">
    <location>
        <begin position="252"/>
        <end position="306"/>
    </location>
</feature>
<keyword evidence="1" id="KW-0238">DNA-binding</keyword>
<organism evidence="3 4">
    <name type="scientific">Eiseniibacteriota bacterium</name>
    <dbReference type="NCBI Taxonomy" id="2212470"/>
    <lineage>
        <taxon>Bacteria</taxon>
        <taxon>Candidatus Eiseniibacteriota</taxon>
    </lineage>
</organism>
<evidence type="ECO:0000256" key="1">
    <source>
        <dbReference type="ARBA" id="ARBA00023125"/>
    </source>
</evidence>
<dbReference type="Gene3D" id="1.10.260.40">
    <property type="entry name" value="lambda repressor-like DNA-binding domains"/>
    <property type="match status" value="1"/>
</dbReference>
<dbReference type="SUPFAM" id="SSF47413">
    <property type="entry name" value="lambda repressor-like DNA-binding domains"/>
    <property type="match status" value="1"/>
</dbReference>
<dbReference type="GO" id="GO:0003677">
    <property type="term" value="F:DNA binding"/>
    <property type="evidence" value="ECO:0007669"/>
    <property type="project" value="UniProtKB-KW"/>
</dbReference>
<dbReference type="AlphaFoldDB" id="A0A538TYU8"/>
<dbReference type="InterPro" id="IPR001387">
    <property type="entry name" value="Cro/C1-type_HTH"/>
</dbReference>
<dbReference type="Pfam" id="PF01381">
    <property type="entry name" value="HTH_3"/>
    <property type="match status" value="1"/>
</dbReference>